<protein>
    <submittedName>
        <fullName evidence="1">Uncharacterized protein</fullName>
    </submittedName>
</protein>
<evidence type="ECO:0000313" key="1">
    <source>
        <dbReference type="EMBL" id="JAH96167.1"/>
    </source>
</evidence>
<reference evidence="1" key="1">
    <citation type="submission" date="2014-11" db="EMBL/GenBank/DDBJ databases">
        <authorList>
            <person name="Amaro Gonzalez C."/>
        </authorList>
    </citation>
    <scope>NUCLEOTIDE SEQUENCE</scope>
</reference>
<proteinExistence type="predicted"/>
<dbReference type="AlphaFoldDB" id="A0A0E9X093"/>
<dbReference type="EMBL" id="GBXM01012410">
    <property type="protein sequence ID" value="JAH96167.1"/>
    <property type="molecule type" value="Transcribed_RNA"/>
</dbReference>
<accession>A0A0E9X093</accession>
<reference evidence="1" key="2">
    <citation type="journal article" date="2015" name="Fish Shellfish Immunol.">
        <title>Early steps in the European eel (Anguilla anguilla)-Vibrio vulnificus interaction in the gills: Role of the RtxA13 toxin.</title>
        <authorList>
            <person name="Callol A."/>
            <person name="Pajuelo D."/>
            <person name="Ebbesson L."/>
            <person name="Teles M."/>
            <person name="MacKenzie S."/>
            <person name="Amaro C."/>
        </authorList>
    </citation>
    <scope>NUCLEOTIDE SEQUENCE</scope>
</reference>
<name>A0A0E9X093_ANGAN</name>
<sequence>MEESCKCVLGNSNVRVQSSVSLKPRKFNMADGERWIHRSIIYTSRIPKEIPWQRMLLKHPLGVS</sequence>
<organism evidence="1">
    <name type="scientific">Anguilla anguilla</name>
    <name type="common">European freshwater eel</name>
    <name type="synonym">Muraena anguilla</name>
    <dbReference type="NCBI Taxonomy" id="7936"/>
    <lineage>
        <taxon>Eukaryota</taxon>
        <taxon>Metazoa</taxon>
        <taxon>Chordata</taxon>
        <taxon>Craniata</taxon>
        <taxon>Vertebrata</taxon>
        <taxon>Euteleostomi</taxon>
        <taxon>Actinopterygii</taxon>
        <taxon>Neopterygii</taxon>
        <taxon>Teleostei</taxon>
        <taxon>Anguilliformes</taxon>
        <taxon>Anguillidae</taxon>
        <taxon>Anguilla</taxon>
    </lineage>
</organism>